<dbReference type="InterPro" id="IPR011990">
    <property type="entry name" value="TPR-like_helical_dom_sf"/>
</dbReference>
<sequence length="60" mass="6739">MKKKGIKLNLVAYNTIIHEIGVFEGVDVFVNLGREMVKLGCELNVETYNIITKLLCENGI</sequence>
<keyword evidence="1" id="KW-0677">Repeat</keyword>
<evidence type="ECO:0000313" key="2">
    <source>
        <dbReference type="EMBL" id="KAF5769227.1"/>
    </source>
</evidence>
<reference evidence="2" key="2">
    <citation type="submission" date="2020-06" db="EMBL/GenBank/DDBJ databases">
        <title>Helianthus annuus Genome sequencing and assembly Release 2.</title>
        <authorList>
            <person name="Gouzy J."/>
            <person name="Langlade N."/>
            <person name="Munos S."/>
        </authorList>
    </citation>
    <scope>NUCLEOTIDE SEQUENCE</scope>
    <source>
        <tissue evidence="2">Leaves</tissue>
    </source>
</reference>
<keyword evidence="3" id="KW-1185">Reference proteome</keyword>
<proteinExistence type="predicted"/>
<evidence type="ECO:0000313" key="3">
    <source>
        <dbReference type="Proteomes" id="UP000215914"/>
    </source>
</evidence>
<dbReference type="AlphaFoldDB" id="A0A9K3H6G8"/>
<name>A0A9K3H6G8_HELAN</name>
<dbReference type="Gene3D" id="1.25.40.10">
    <property type="entry name" value="Tetratricopeptide repeat domain"/>
    <property type="match status" value="1"/>
</dbReference>
<dbReference type="Pfam" id="PF13041">
    <property type="entry name" value="PPR_2"/>
    <property type="match status" value="1"/>
</dbReference>
<accession>A0A9K3H6G8</accession>
<protein>
    <submittedName>
        <fullName evidence="2">Tetratricopeptide-like helical domain superfamily</fullName>
    </submittedName>
</protein>
<evidence type="ECO:0000256" key="1">
    <source>
        <dbReference type="ARBA" id="ARBA00022737"/>
    </source>
</evidence>
<gene>
    <name evidence="2" type="ORF">HanXRQr2_Chr14g0645821</name>
</gene>
<reference evidence="2" key="1">
    <citation type="journal article" date="2017" name="Nature">
        <title>The sunflower genome provides insights into oil metabolism, flowering and Asterid evolution.</title>
        <authorList>
            <person name="Badouin H."/>
            <person name="Gouzy J."/>
            <person name="Grassa C.J."/>
            <person name="Murat F."/>
            <person name="Staton S.E."/>
            <person name="Cottret L."/>
            <person name="Lelandais-Briere C."/>
            <person name="Owens G.L."/>
            <person name="Carrere S."/>
            <person name="Mayjonade B."/>
            <person name="Legrand L."/>
            <person name="Gill N."/>
            <person name="Kane N.C."/>
            <person name="Bowers J.E."/>
            <person name="Hubner S."/>
            <person name="Bellec A."/>
            <person name="Berard A."/>
            <person name="Berges H."/>
            <person name="Blanchet N."/>
            <person name="Boniface M.C."/>
            <person name="Brunel D."/>
            <person name="Catrice O."/>
            <person name="Chaidir N."/>
            <person name="Claudel C."/>
            <person name="Donnadieu C."/>
            <person name="Faraut T."/>
            <person name="Fievet G."/>
            <person name="Helmstetter N."/>
            <person name="King M."/>
            <person name="Knapp S.J."/>
            <person name="Lai Z."/>
            <person name="Le Paslier M.C."/>
            <person name="Lippi Y."/>
            <person name="Lorenzon L."/>
            <person name="Mandel J.R."/>
            <person name="Marage G."/>
            <person name="Marchand G."/>
            <person name="Marquand E."/>
            <person name="Bret-Mestries E."/>
            <person name="Morien E."/>
            <person name="Nambeesan S."/>
            <person name="Nguyen T."/>
            <person name="Pegot-Espagnet P."/>
            <person name="Pouilly N."/>
            <person name="Raftis F."/>
            <person name="Sallet E."/>
            <person name="Schiex T."/>
            <person name="Thomas J."/>
            <person name="Vandecasteele C."/>
            <person name="Vares D."/>
            <person name="Vear F."/>
            <person name="Vautrin S."/>
            <person name="Crespi M."/>
            <person name="Mangin B."/>
            <person name="Burke J.M."/>
            <person name="Salse J."/>
            <person name="Munos S."/>
            <person name="Vincourt P."/>
            <person name="Rieseberg L.H."/>
            <person name="Langlade N.B."/>
        </authorList>
    </citation>
    <scope>NUCLEOTIDE SEQUENCE</scope>
    <source>
        <tissue evidence="2">Leaves</tissue>
    </source>
</reference>
<dbReference type="EMBL" id="MNCJ02000329">
    <property type="protein sequence ID" value="KAF5769227.1"/>
    <property type="molecule type" value="Genomic_DNA"/>
</dbReference>
<dbReference type="InterPro" id="IPR002885">
    <property type="entry name" value="PPR_rpt"/>
</dbReference>
<comment type="caution">
    <text evidence="2">The sequence shown here is derived from an EMBL/GenBank/DDBJ whole genome shotgun (WGS) entry which is preliminary data.</text>
</comment>
<organism evidence="2 3">
    <name type="scientific">Helianthus annuus</name>
    <name type="common">Common sunflower</name>
    <dbReference type="NCBI Taxonomy" id="4232"/>
    <lineage>
        <taxon>Eukaryota</taxon>
        <taxon>Viridiplantae</taxon>
        <taxon>Streptophyta</taxon>
        <taxon>Embryophyta</taxon>
        <taxon>Tracheophyta</taxon>
        <taxon>Spermatophyta</taxon>
        <taxon>Magnoliopsida</taxon>
        <taxon>eudicotyledons</taxon>
        <taxon>Gunneridae</taxon>
        <taxon>Pentapetalae</taxon>
        <taxon>asterids</taxon>
        <taxon>campanulids</taxon>
        <taxon>Asterales</taxon>
        <taxon>Asteraceae</taxon>
        <taxon>Asteroideae</taxon>
        <taxon>Heliantheae alliance</taxon>
        <taxon>Heliantheae</taxon>
        <taxon>Helianthus</taxon>
    </lineage>
</organism>
<dbReference type="Proteomes" id="UP000215914">
    <property type="component" value="Unassembled WGS sequence"/>
</dbReference>
<dbReference type="Gramene" id="mRNA:HanXRQr2_Chr14g0645821">
    <property type="protein sequence ID" value="CDS:HanXRQr2_Chr14g0645821.1"/>
    <property type="gene ID" value="HanXRQr2_Chr14g0645821"/>
</dbReference>